<dbReference type="InterPro" id="IPR002802">
    <property type="entry name" value="Endo_dU"/>
</dbReference>
<proteinExistence type="inferred from homology"/>
<dbReference type="Gene3D" id="3.30.2170.10">
    <property type="entry name" value="archaeoglobus fulgidus dsm 4304 superfamily"/>
    <property type="match status" value="1"/>
</dbReference>
<evidence type="ECO:0000313" key="2">
    <source>
        <dbReference type="EMBL" id="GGP20168.1"/>
    </source>
</evidence>
<sequence length="210" mass="23152">MGDLTPPPVNRSSLISKKAVRVLGIAESFDLSRPRSVLVGTVMRSDWVMDGAAISYVSVGGRDATRAIIDIYSSLERSDVHLVMIDGCILSWYNVVDLDELRDSLGVPVMCISFEDVKGDAAGAIRKLFPDADERLALLEKLGRPAMIATPHGVVWIRSRGIDYRTAKTVIKRFQREGKRPEPIRVSKLVSSAVLRSLMESEQGKDINGR</sequence>
<dbReference type="PIRSF" id="PIRSF006380">
    <property type="entry name" value="UCP006380"/>
    <property type="match status" value="1"/>
</dbReference>
<reference evidence="2" key="2">
    <citation type="submission" date="2020-09" db="EMBL/GenBank/DDBJ databases">
        <authorList>
            <person name="Sun Q."/>
            <person name="Ohkuma M."/>
        </authorList>
    </citation>
    <scope>NUCLEOTIDE SEQUENCE</scope>
    <source>
        <strain evidence="2">JCM 10088</strain>
    </source>
</reference>
<dbReference type="HAMAP" id="MF_00582">
    <property type="entry name" value="UPF0215"/>
    <property type="match status" value="1"/>
</dbReference>
<name>A0A830GVR6_9CREN</name>
<dbReference type="PANTHER" id="PTHR39518:SF2">
    <property type="entry name" value="UPF0215 PROTEIN MJ1150"/>
    <property type="match status" value="1"/>
</dbReference>
<dbReference type="Proteomes" id="UP000610960">
    <property type="component" value="Unassembled WGS sequence"/>
</dbReference>
<dbReference type="AlphaFoldDB" id="A0A830GVR6"/>
<dbReference type="Pfam" id="PF01949">
    <property type="entry name" value="Endo_dU"/>
    <property type="match status" value="1"/>
</dbReference>
<keyword evidence="3" id="KW-1185">Reference proteome</keyword>
<accession>A0A830GVR6</accession>
<comment type="caution">
    <text evidence="2">The sequence shown here is derived from an EMBL/GenBank/DDBJ whole genome shotgun (WGS) entry which is preliminary data.</text>
</comment>
<protein>
    <recommendedName>
        <fullName evidence="1">UPF0215 protein GCM10007981_07150</fullName>
    </recommendedName>
</protein>
<reference evidence="2" key="1">
    <citation type="journal article" date="2014" name="Int. J. Syst. Evol. Microbiol.">
        <title>Complete genome sequence of Corynebacterium casei LMG S-19264T (=DSM 44701T), isolated from a smear-ripened cheese.</title>
        <authorList>
            <consortium name="US DOE Joint Genome Institute (JGI-PGF)"/>
            <person name="Walter F."/>
            <person name="Albersmeier A."/>
            <person name="Kalinowski J."/>
            <person name="Ruckert C."/>
        </authorList>
    </citation>
    <scope>NUCLEOTIDE SEQUENCE</scope>
    <source>
        <strain evidence="2">JCM 10088</strain>
    </source>
</reference>
<evidence type="ECO:0000313" key="3">
    <source>
        <dbReference type="Proteomes" id="UP000610960"/>
    </source>
</evidence>
<gene>
    <name evidence="2" type="ORF">GCM10007981_07150</name>
</gene>
<evidence type="ECO:0000256" key="1">
    <source>
        <dbReference type="HAMAP-Rule" id="MF_00582"/>
    </source>
</evidence>
<dbReference type="EMBL" id="BMNL01000002">
    <property type="protein sequence ID" value="GGP20168.1"/>
    <property type="molecule type" value="Genomic_DNA"/>
</dbReference>
<organism evidence="2 3">
    <name type="scientific">Thermocladium modestius</name>
    <dbReference type="NCBI Taxonomy" id="62609"/>
    <lineage>
        <taxon>Archaea</taxon>
        <taxon>Thermoproteota</taxon>
        <taxon>Thermoprotei</taxon>
        <taxon>Thermoproteales</taxon>
        <taxon>Thermoproteaceae</taxon>
        <taxon>Thermocladium</taxon>
    </lineage>
</organism>
<dbReference type="PANTHER" id="PTHR39518">
    <property type="entry name" value="UPF0215 PROTEIN MJ1150"/>
    <property type="match status" value="1"/>
</dbReference>
<dbReference type="RefSeq" id="WP_229657654.1">
    <property type="nucleotide sequence ID" value="NZ_BMNL01000002.1"/>
</dbReference>
<comment type="similarity">
    <text evidence="1">Belongs to the UPF0215 family.</text>
</comment>